<dbReference type="SUPFAM" id="SSF48371">
    <property type="entry name" value="ARM repeat"/>
    <property type="match status" value="1"/>
</dbReference>
<sequence>MTDSADAKRPLRGAAAAQAGFDYQLDVSILAALQLLLISKAATRLVLEPASEEDLEADLEPYVPGRLQPSAIIAGGYKLVVQVKMDNGEPWSIEDFDALLKHGSAKKGGRRKALHHLDEPNTRYLLVTNADAKGVARGLLVEGFEEVSDKASFPPSLHATLKTSPEGRVAIWGKLTEKQLASDIRALMSDLLHVPKVEQLNLLQKLRLEARRRTRGSTPGLWTSDDLLATVRAHGGFLASSASLEHFVPPANFDEMLKVLNDKNAVVIRGPSGTGKTQAALKLCDLARRRNGVLEVVTVGADDAPTSVRKVVNHGPTLFYVDDPWGQFSLRGGSEAWTEQLPRLLAKATPDHQFVITSRSDMMQSAKVGDSLNAWSVELDADHYRDGQLRDIHDNRMDQLPAALQTKAYAFRNEALDRLGTPLEIELYFAHMQSGPDVGEGDHVFLRRLLELAQRDAVEGVVLRALSSIDTCGTSAIVWALLAARGQFDRSRLNPLQRTLRGLDRALADGLDRLIDRMVAARHLRQPARTIAFAHPSVRQGFEAFAKDNWGQSGAAIETLIAALTQLPSAHRDWGLETAARIFEVTRSFASREDVDRTFDIDSGSQEAIDAWLDESLMDPASKFAPLLELASEVGSDVSIPSRVARWLLKGTQRGASFFVRNWQPPIFDDAWYDTVAASPFAAKVAERFIREQLGFDRGNYGSGFAKRLDRFAPALTSAYHDAARQMVGNGFELNADAVAAGAVRDLDGFESVVQAALDDLAGLHRQHVQSGREEWRAIEDGERDHAVEEAAQSSHEGDGYTSGVFVDAYVRQLRAEGRWVVLADHPRLPELVRAWSQALVMSPGPVDEDELRAVLAAVKQTEDEPNVWAAVREHWRPALEPMLAARISFVPSQADLRDEFALTALKVAPNTLIAAFQANSEQPDRQVTLLTAMQRARRRLGKSSHAKLRRVTDALPNELQEIFNALSTTKRKARRVSGTALSFLTGCASQLDAEALDLVVPVIIESSGDASPAIARWLTIASRTEHAVRATEAAIATGDATLLQTALRHQRADARRAALLHLAPTLADPLPPTILAMASDPGSRVRRALVSLLAERPHPDHLKTLLALIHDSWSSAEPHHNEPESFDIAQEAVVALAANGPLSDVVGDTLLDLANTTVDRTLSQLALIVAAHCCSSGIQQKIFNLVNIPEARWIRLDALDALADAESVDPSIVGRLTPGFVLRSPAILAAPAAHLVGAHAPAETALKFFERVASSNKRRALLLVGANAMAKRDRATADRILDLLEPGHPGRQLLTASEPLPASILDDLGKVQLREAVRKRLGDRVASS</sequence>
<feature type="domain" description="Novel STAND NTPase 3" evidence="1">
    <location>
        <begin position="247"/>
        <end position="386"/>
    </location>
</feature>
<dbReference type="SUPFAM" id="SSF52540">
    <property type="entry name" value="P-loop containing nucleoside triphosphate hydrolases"/>
    <property type="match status" value="1"/>
</dbReference>
<dbReference type="InterPro" id="IPR049050">
    <property type="entry name" value="nSTAND3"/>
</dbReference>
<evidence type="ECO:0000313" key="2">
    <source>
        <dbReference type="EMBL" id="RSU53232.1"/>
    </source>
</evidence>
<accession>A0A430BM66</accession>
<proteinExistence type="predicted"/>
<reference evidence="2 3" key="1">
    <citation type="submission" date="2018-07" db="EMBL/GenBank/DDBJ databases">
        <title>Genomic and Epidemiologic Investigation of an Indolent Hospital Outbreak.</title>
        <authorList>
            <person name="Johnson R.C."/>
            <person name="Deming C."/>
            <person name="Conlan S."/>
            <person name="Zellmer C.J."/>
            <person name="Michelin A.V."/>
            <person name="Lee-Lin S."/>
            <person name="Thomas P.J."/>
            <person name="Park M."/>
            <person name="Weingarten R.A."/>
            <person name="Less J."/>
            <person name="Dekker J.P."/>
            <person name="Frank K.M."/>
            <person name="Musser K.A."/>
            <person name="Mcquiston J.R."/>
            <person name="Henderson D.K."/>
            <person name="Lau A.F."/>
            <person name="Palmore T.N."/>
            <person name="Segre J.A."/>
        </authorList>
    </citation>
    <scope>NUCLEOTIDE SEQUENCE [LARGE SCALE GENOMIC DNA]</scope>
    <source>
        <strain evidence="2 3">SK-NIH.Env6_1116</strain>
    </source>
</reference>
<dbReference type="Pfam" id="PF20720">
    <property type="entry name" value="nSTAND3"/>
    <property type="match status" value="1"/>
</dbReference>
<name>A0A430BM66_SPHYA</name>
<organism evidence="2 3">
    <name type="scientific">Sphingobium yanoikuyae</name>
    <name type="common">Sphingomonas yanoikuyae</name>
    <dbReference type="NCBI Taxonomy" id="13690"/>
    <lineage>
        <taxon>Bacteria</taxon>
        <taxon>Pseudomonadati</taxon>
        <taxon>Pseudomonadota</taxon>
        <taxon>Alphaproteobacteria</taxon>
        <taxon>Sphingomonadales</taxon>
        <taxon>Sphingomonadaceae</taxon>
        <taxon>Sphingobium</taxon>
    </lineage>
</organism>
<protein>
    <recommendedName>
        <fullName evidence="1">Novel STAND NTPase 3 domain-containing protein</fullName>
    </recommendedName>
</protein>
<dbReference type="InterPro" id="IPR016024">
    <property type="entry name" value="ARM-type_fold"/>
</dbReference>
<gene>
    <name evidence="2" type="ORF">DAH51_20945</name>
</gene>
<comment type="caution">
    <text evidence="2">The sequence shown here is derived from an EMBL/GenBank/DDBJ whole genome shotgun (WGS) entry which is preliminary data.</text>
</comment>
<evidence type="ECO:0000259" key="1">
    <source>
        <dbReference type="Pfam" id="PF20720"/>
    </source>
</evidence>
<evidence type="ECO:0000313" key="3">
    <source>
        <dbReference type="Proteomes" id="UP000287401"/>
    </source>
</evidence>
<dbReference type="InterPro" id="IPR027417">
    <property type="entry name" value="P-loop_NTPase"/>
</dbReference>
<dbReference type="Proteomes" id="UP000287401">
    <property type="component" value="Unassembled WGS sequence"/>
</dbReference>
<dbReference type="EMBL" id="QRAL01000032">
    <property type="protein sequence ID" value="RSU53232.1"/>
    <property type="molecule type" value="Genomic_DNA"/>
</dbReference>
<dbReference type="RefSeq" id="WP_125999590.1">
    <property type="nucleotide sequence ID" value="NZ_QRAL01000032.1"/>
</dbReference>